<feature type="domain" description="Aminoacyl-transfer RNA synthetases class-II family profile" evidence="11">
    <location>
        <begin position="293"/>
        <end position="728"/>
    </location>
</feature>
<dbReference type="AlphaFoldDB" id="A0A316TZ29"/>
<protein>
    <recommendedName>
        <fullName evidence="2">proline--tRNA ligase</fullName>
        <ecNumber evidence="2">6.1.1.15</ecNumber>
    </recommendedName>
    <alternativeName>
        <fullName evidence="8">Prolyl-tRNA synthetase</fullName>
    </alternativeName>
</protein>
<evidence type="ECO:0000256" key="9">
    <source>
        <dbReference type="ARBA" id="ARBA00047671"/>
    </source>
</evidence>
<evidence type="ECO:0000256" key="2">
    <source>
        <dbReference type="ARBA" id="ARBA00012831"/>
    </source>
</evidence>
<gene>
    <name evidence="12" type="ORF">BCV69DRAFT_301285</name>
</gene>
<organism evidence="12 13">
    <name type="scientific">Pseudomicrostroma glucosiphilum</name>
    <dbReference type="NCBI Taxonomy" id="1684307"/>
    <lineage>
        <taxon>Eukaryota</taxon>
        <taxon>Fungi</taxon>
        <taxon>Dikarya</taxon>
        <taxon>Basidiomycota</taxon>
        <taxon>Ustilaginomycotina</taxon>
        <taxon>Exobasidiomycetes</taxon>
        <taxon>Microstromatales</taxon>
        <taxon>Microstromatales incertae sedis</taxon>
        <taxon>Pseudomicrostroma</taxon>
    </lineage>
</organism>
<dbReference type="InterPro" id="IPR002314">
    <property type="entry name" value="aa-tRNA-synt_IIb"/>
</dbReference>
<name>A0A316TZ29_9BASI</name>
<feature type="region of interest" description="Disordered" evidence="10">
    <location>
        <begin position="246"/>
        <end position="268"/>
    </location>
</feature>
<dbReference type="InterPro" id="IPR045864">
    <property type="entry name" value="aa-tRNA-synth_II/BPL/LPL"/>
</dbReference>
<dbReference type="EC" id="6.1.1.15" evidence="2"/>
<dbReference type="GO" id="GO:0004827">
    <property type="term" value="F:proline-tRNA ligase activity"/>
    <property type="evidence" value="ECO:0007669"/>
    <property type="project" value="UniProtKB-EC"/>
</dbReference>
<dbReference type="PRINTS" id="PR01046">
    <property type="entry name" value="TRNASYNTHPRO"/>
</dbReference>
<dbReference type="RefSeq" id="XP_025345649.1">
    <property type="nucleotide sequence ID" value="XM_025494545.1"/>
</dbReference>
<feature type="region of interest" description="Disordered" evidence="10">
    <location>
        <begin position="1"/>
        <end position="79"/>
    </location>
</feature>
<evidence type="ECO:0000256" key="10">
    <source>
        <dbReference type="SAM" id="MobiDB-lite"/>
    </source>
</evidence>
<keyword evidence="4" id="KW-0547">Nucleotide-binding</keyword>
<evidence type="ECO:0000256" key="7">
    <source>
        <dbReference type="ARBA" id="ARBA00023146"/>
    </source>
</evidence>
<dbReference type="InterPro" id="IPR002316">
    <property type="entry name" value="Pro-tRNA-ligase_IIa"/>
</dbReference>
<dbReference type="PANTHER" id="PTHR42753">
    <property type="entry name" value="MITOCHONDRIAL RIBOSOME PROTEIN L39/PROLYL-TRNA LIGASE FAMILY MEMBER"/>
    <property type="match status" value="1"/>
</dbReference>
<keyword evidence="3" id="KW-0436">Ligase</keyword>
<dbReference type="SUPFAM" id="SSF52954">
    <property type="entry name" value="Class II aaRS ABD-related"/>
    <property type="match status" value="1"/>
</dbReference>
<evidence type="ECO:0000256" key="6">
    <source>
        <dbReference type="ARBA" id="ARBA00022917"/>
    </source>
</evidence>
<dbReference type="STRING" id="1684307.A0A316TZ29"/>
<dbReference type="PROSITE" id="PS50862">
    <property type="entry name" value="AA_TRNA_LIGASE_II"/>
    <property type="match status" value="1"/>
</dbReference>
<dbReference type="GO" id="GO:0005524">
    <property type="term" value="F:ATP binding"/>
    <property type="evidence" value="ECO:0007669"/>
    <property type="project" value="UniProtKB-KW"/>
</dbReference>
<sequence>MIPSLQRLSKPTDTAASSSSGTPRRPPPSTPRPTSSTHAQRRAAALERQPPITFAPRRSGASGEGASNTSFSAEPTKGGTKKTLWQSWLSLTPRTRMTMGIAVALFSVTGMMVYKQVEYLVPVPKAQKEASSPDEPHKPRLFAITAVDRKPKAPAQEDVKTASTASTALLACLMLPMAASRLRMGTFSKAGSSSQTQGRAWNAMLARRSGMVEKSRTFSSGRPLAQRRKGSSVATVYLSRSFSPVPAKASASPLLPSDADSSPGSADESLSMLLRGGYIRQSSSGIFTFLPPGLNLLKKIETIIAEEMEAIDASRIDMPTLLSNKLWKKSGRDEAMGSELYRLKDRKGGEFVLGPTYEEEVTKLVGGEVHSYKQLPVKVYQMTRKHRDEPRPRLGLLRTREFVMKDMYTFDASIDEAKKSYQEVQGAYERIMDRLFSSDVEVDVKQQNWRIAQADSGAMGGILSHEYHVEDPAGEDDLLVCSSCSYTANSELAASRPAGDTMPLVSADVVVRLYSLSNDPVNAGSLLALVSARNSSINEVKVAGVLRTVSAGSKAAVQQLYPTKQGEIHWDWKDRPEGPVVRFSQIKILADHSCSSLSPDDITEAVEEAVLSYSDPSGDAPSSSDSPRLLDFFPSSPSQEDFLSYHDVRLAESGSSCVSCSSGTLTQSKAIEVGHTFILGTRYSQSLGYQFAARPEVDTETGKQKAQERRYFQMGCYGIGVTRLMGVLAMKARRSFLALQQTQDSAGVASKGDASGESKPGFLWPKHLAPYSHVILLPPSAASHPQKEVETLLTRFQREQEAAPGDEGEHTISVLVDDRPNLSMGAKLTEADLSGAGEVWVVGKEGSRRVR</sequence>
<dbReference type="GeneID" id="37016279"/>
<feature type="compositionally biased region" description="Polar residues" evidence="10">
    <location>
        <begin position="1"/>
        <end position="16"/>
    </location>
</feature>
<comment type="catalytic activity">
    <reaction evidence="9">
        <text>tRNA(Pro) + L-proline + ATP = L-prolyl-tRNA(Pro) + AMP + diphosphate</text>
        <dbReference type="Rhea" id="RHEA:14305"/>
        <dbReference type="Rhea" id="RHEA-COMP:9700"/>
        <dbReference type="Rhea" id="RHEA-COMP:9702"/>
        <dbReference type="ChEBI" id="CHEBI:30616"/>
        <dbReference type="ChEBI" id="CHEBI:33019"/>
        <dbReference type="ChEBI" id="CHEBI:60039"/>
        <dbReference type="ChEBI" id="CHEBI:78442"/>
        <dbReference type="ChEBI" id="CHEBI:78532"/>
        <dbReference type="ChEBI" id="CHEBI:456215"/>
        <dbReference type="EC" id="6.1.1.15"/>
    </reaction>
</comment>
<evidence type="ECO:0000256" key="1">
    <source>
        <dbReference type="ARBA" id="ARBA00008226"/>
    </source>
</evidence>
<keyword evidence="13" id="KW-1185">Reference proteome</keyword>
<proteinExistence type="inferred from homology"/>
<accession>A0A316TZ29</accession>
<evidence type="ECO:0000256" key="4">
    <source>
        <dbReference type="ARBA" id="ARBA00022741"/>
    </source>
</evidence>
<dbReference type="Gene3D" id="3.30.930.10">
    <property type="entry name" value="Bira Bifunctional Protein, Domain 2"/>
    <property type="match status" value="2"/>
</dbReference>
<evidence type="ECO:0000259" key="11">
    <source>
        <dbReference type="PROSITE" id="PS50862"/>
    </source>
</evidence>
<evidence type="ECO:0000256" key="3">
    <source>
        <dbReference type="ARBA" id="ARBA00022598"/>
    </source>
</evidence>
<dbReference type="GO" id="GO:0006433">
    <property type="term" value="P:prolyl-tRNA aminoacylation"/>
    <property type="evidence" value="ECO:0007669"/>
    <property type="project" value="InterPro"/>
</dbReference>
<comment type="similarity">
    <text evidence="1">Belongs to the class-II aminoacyl-tRNA synthetase family.</text>
</comment>
<evidence type="ECO:0000256" key="8">
    <source>
        <dbReference type="ARBA" id="ARBA00029731"/>
    </source>
</evidence>
<dbReference type="GO" id="GO:0005739">
    <property type="term" value="C:mitochondrion"/>
    <property type="evidence" value="ECO:0007669"/>
    <property type="project" value="TreeGrafter"/>
</dbReference>
<keyword evidence="5" id="KW-0067">ATP-binding</keyword>
<keyword evidence="6" id="KW-0648">Protein biosynthesis</keyword>
<dbReference type="InterPro" id="IPR036621">
    <property type="entry name" value="Anticodon-bd_dom_sf"/>
</dbReference>
<dbReference type="SUPFAM" id="SSF55681">
    <property type="entry name" value="Class II aaRS and biotin synthetases"/>
    <property type="match status" value="1"/>
</dbReference>
<evidence type="ECO:0000313" key="12">
    <source>
        <dbReference type="EMBL" id="PWN18489.1"/>
    </source>
</evidence>
<dbReference type="Proteomes" id="UP000245942">
    <property type="component" value="Unassembled WGS sequence"/>
</dbReference>
<dbReference type="PANTHER" id="PTHR42753:SF2">
    <property type="entry name" value="PROLINE--TRNA LIGASE"/>
    <property type="match status" value="1"/>
</dbReference>
<dbReference type="EMBL" id="KZ819336">
    <property type="protein sequence ID" value="PWN18489.1"/>
    <property type="molecule type" value="Genomic_DNA"/>
</dbReference>
<dbReference type="OrthoDB" id="10267474at2759"/>
<dbReference type="Pfam" id="PF00587">
    <property type="entry name" value="tRNA-synt_2b"/>
    <property type="match status" value="1"/>
</dbReference>
<evidence type="ECO:0000313" key="13">
    <source>
        <dbReference type="Proteomes" id="UP000245942"/>
    </source>
</evidence>
<dbReference type="InterPro" id="IPR006195">
    <property type="entry name" value="aa-tRNA-synth_II"/>
</dbReference>
<reference evidence="12 13" key="1">
    <citation type="journal article" date="2018" name="Mol. Biol. Evol.">
        <title>Broad Genomic Sampling Reveals a Smut Pathogenic Ancestry of the Fungal Clade Ustilaginomycotina.</title>
        <authorList>
            <person name="Kijpornyongpan T."/>
            <person name="Mondo S.J."/>
            <person name="Barry K."/>
            <person name="Sandor L."/>
            <person name="Lee J."/>
            <person name="Lipzen A."/>
            <person name="Pangilinan J."/>
            <person name="LaButti K."/>
            <person name="Hainaut M."/>
            <person name="Henrissat B."/>
            <person name="Grigoriev I.V."/>
            <person name="Spatafora J.W."/>
            <person name="Aime M.C."/>
        </authorList>
    </citation>
    <scope>NUCLEOTIDE SEQUENCE [LARGE SCALE GENOMIC DNA]</scope>
    <source>
        <strain evidence="12 13">MCA 4718</strain>
    </source>
</reference>
<dbReference type="InterPro" id="IPR050062">
    <property type="entry name" value="Pro-tRNA_synthetase"/>
</dbReference>
<dbReference type="Gene3D" id="3.40.50.800">
    <property type="entry name" value="Anticodon-binding domain"/>
    <property type="match status" value="1"/>
</dbReference>
<evidence type="ECO:0000256" key="5">
    <source>
        <dbReference type="ARBA" id="ARBA00022840"/>
    </source>
</evidence>
<keyword evidence="7" id="KW-0030">Aminoacyl-tRNA synthetase</keyword>